<evidence type="ECO:0000256" key="3">
    <source>
        <dbReference type="ARBA" id="ARBA00022722"/>
    </source>
</evidence>
<evidence type="ECO:0000256" key="5">
    <source>
        <dbReference type="ARBA" id="ARBA00022801"/>
    </source>
</evidence>
<evidence type="ECO:0000259" key="8">
    <source>
        <dbReference type="Pfam" id="PF17921"/>
    </source>
</evidence>
<dbReference type="Pfam" id="PF17921">
    <property type="entry name" value="Integrase_H2C2"/>
    <property type="match status" value="1"/>
</dbReference>
<dbReference type="Proteomes" id="UP001234989">
    <property type="component" value="Chromosome 4"/>
</dbReference>
<proteinExistence type="predicted"/>
<gene>
    <name evidence="9" type="ORF">MTR67_020211</name>
</gene>
<evidence type="ECO:0000256" key="1">
    <source>
        <dbReference type="ARBA" id="ARBA00022679"/>
    </source>
</evidence>
<dbReference type="Gene3D" id="3.30.70.270">
    <property type="match status" value="1"/>
</dbReference>
<feature type="domain" description="Integrase zinc-binding" evidence="8">
    <location>
        <begin position="229"/>
        <end position="266"/>
    </location>
</feature>
<reference evidence="9" key="1">
    <citation type="submission" date="2023-08" db="EMBL/GenBank/DDBJ databases">
        <title>A de novo genome assembly of Solanum verrucosum Schlechtendal, a Mexican diploid species geographically isolated from the other diploid A-genome species in potato relatives.</title>
        <authorList>
            <person name="Hosaka K."/>
        </authorList>
    </citation>
    <scope>NUCLEOTIDE SEQUENCE</scope>
    <source>
        <tissue evidence="9">Young leaves</tissue>
    </source>
</reference>
<dbReference type="GO" id="GO:0004519">
    <property type="term" value="F:endonuclease activity"/>
    <property type="evidence" value="ECO:0007669"/>
    <property type="project" value="UniProtKB-KW"/>
</dbReference>
<dbReference type="EMBL" id="CP133615">
    <property type="protein sequence ID" value="WMV26826.1"/>
    <property type="molecule type" value="Genomic_DNA"/>
</dbReference>
<feature type="domain" description="Reverse transcriptase RNase H-like" evidence="7">
    <location>
        <begin position="90"/>
        <end position="148"/>
    </location>
</feature>
<accession>A0AAF0TNY9</accession>
<sequence>MSFGLTNAPATFMSLMNMVCVLGKQRLYAKFSKCEFWLTSVAFLGHVVSKEENFASIATHLTNLTKKDIPFEWTEKCEESFQKLKTLLTTLGAVLMQDKNVITYALRQLKVHERNYPTHDLKLAVVVFALKIWRHYLYGVKCEYHSGKANVVIYALSLRAVSMVSQIGVLTSIETRVMFIEEIKANQFKDENLNELKKKNVIGKAQETTLDTEGVLSFRGKICVPRVDDLIQKLLIESHGSRYSIHPSVTKMYRDLKQIYWWLDMKWI</sequence>
<protein>
    <recommendedName>
        <fullName evidence="11">Integrase zinc-binding domain-containing protein</fullName>
    </recommendedName>
</protein>
<keyword evidence="5" id="KW-0378">Hydrolase</keyword>
<dbReference type="InterPro" id="IPR043502">
    <property type="entry name" value="DNA/RNA_pol_sf"/>
</dbReference>
<organism evidence="9 10">
    <name type="scientific">Solanum verrucosum</name>
    <dbReference type="NCBI Taxonomy" id="315347"/>
    <lineage>
        <taxon>Eukaryota</taxon>
        <taxon>Viridiplantae</taxon>
        <taxon>Streptophyta</taxon>
        <taxon>Embryophyta</taxon>
        <taxon>Tracheophyta</taxon>
        <taxon>Spermatophyta</taxon>
        <taxon>Magnoliopsida</taxon>
        <taxon>eudicotyledons</taxon>
        <taxon>Gunneridae</taxon>
        <taxon>Pentapetalae</taxon>
        <taxon>asterids</taxon>
        <taxon>lamiids</taxon>
        <taxon>Solanales</taxon>
        <taxon>Solanaceae</taxon>
        <taxon>Solanoideae</taxon>
        <taxon>Solaneae</taxon>
        <taxon>Solanum</taxon>
    </lineage>
</organism>
<dbReference type="GO" id="GO:0016787">
    <property type="term" value="F:hydrolase activity"/>
    <property type="evidence" value="ECO:0007669"/>
    <property type="project" value="UniProtKB-KW"/>
</dbReference>
<keyword evidence="10" id="KW-1185">Reference proteome</keyword>
<evidence type="ECO:0000256" key="6">
    <source>
        <dbReference type="ARBA" id="ARBA00022918"/>
    </source>
</evidence>
<dbReference type="GO" id="GO:0003964">
    <property type="term" value="F:RNA-directed DNA polymerase activity"/>
    <property type="evidence" value="ECO:0007669"/>
    <property type="project" value="UniProtKB-KW"/>
</dbReference>
<evidence type="ECO:0000313" key="9">
    <source>
        <dbReference type="EMBL" id="WMV26826.1"/>
    </source>
</evidence>
<keyword evidence="1" id="KW-0808">Transferase</keyword>
<dbReference type="InterPro" id="IPR041373">
    <property type="entry name" value="RT_RNaseH"/>
</dbReference>
<name>A0AAF0TNY9_SOLVR</name>
<keyword evidence="6" id="KW-0695">RNA-directed DNA polymerase</keyword>
<dbReference type="Gene3D" id="1.10.340.70">
    <property type="match status" value="1"/>
</dbReference>
<evidence type="ECO:0008006" key="11">
    <source>
        <dbReference type="Google" id="ProtNLM"/>
    </source>
</evidence>
<dbReference type="InterPro" id="IPR041588">
    <property type="entry name" value="Integrase_H2C2"/>
</dbReference>
<dbReference type="PANTHER" id="PTHR34072">
    <property type="entry name" value="ENZYMATIC POLYPROTEIN-RELATED"/>
    <property type="match status" value="1"/>
</dbReference>
<dbReference type="InterPro" id="IPR043128">
    <property type="entry name" value="Rev_trsase/Diguanyl_cyclase"/>
</dbReference>
<keyword evidence="3" id="KW-0540">Nuclease</keyword>
<keyword evidence="2" id="KW-0548">Nucleotidyltransferase</keyword>
<dbReference type="PANTHER" id="PTHR34072:SF52">
    <property type="entry name" value="RIBONUCLEASE H"/>
    <property type="match status" value="1"/>
</dbReference>
<keyword evidence="4" id="KW-0255">Endonuclease</keyword>
<dbReference type="Pfam" id="PF17917">
    <property type="entry name" value="RT_RNaseH"/>
    <property type="match status" value="1"/>
</dbReference>
<evidence type="ECO:0000313" key="10">
    <source>
        <dbReference type="Proteomes" id="UP001234989"/>
    </source>
</evidence>
<dbReference type="AlphaFoldDB" id="A0AAF0TNY9"/>
<dbReference type="SUPFAM" id="SSF56672">
    <property type="entry name" value="DNA/RNA polymerases"/>
    <property type="match status" value="1"/>
</dbReference>
<evidence type="ECO:0000256" key="2">
    <source>
        <dbReference type="ARBA" id="ARBA00022695"/>
    </source>
</evidence>
<evidence type="ECO:0000256" key="4">
    <source>
        <dbReference type="ARBA" id="ARBA00022759"/>
    </source>
</evidence>
<evidence type="ECO:0000259" key="7">
    <source>
        <dbReference type="Pfam" id="PF17917"/>
    </source>
</evidence>